<comment type="similarity">
    <text evidence="2">Belongs to the MscS (TC 1.A.23) family.</text>
</comment>
<dbReference type="Gene3D" id="2.30.30.60">
    <property type="match status" value="1"/>
</dbReference>
<dbReference type="SUPFAM" id="SSF82861">
    <property type="entry name" value="Mechanosensitive channel protein MscS (YggB), transmembrane region"/>
    <property type="match status" value="1"/>
</dbReference>
<dbReference type="InterPro" id="IPR049278">
    <property type="entry name" value="MS_channel_C"/>
</dbReference>
<keyword evidence="12" id="KW-1185">Reference proteome</keyword>
<accession>A0A918KGT7</accession>
<feature type="domain" description="Mechanosensitive ion channel MscS C-terminal" evidence="9">
    <location>
        <begin position="267"/>
        <end position="351"/>
    </location>
</feature>
<evidence type="ECO:0000259" key="8">
    <source>
        <dbReference type="Pfam" id="PF00924"/>
    </source>
</evidence>
<evidence type="ECO:0000256" key="1">
    <source>
        <dbReference type="ARBA" id="ARBA00004651"/>
    </source>
</evidence>
<organism evidence="11 12">
    <name type="scientific">Saccharospirillum salsuginis</name>
    <dbReference type="NCBI Taxonomy" id="418750"/>
    <lineage>
        <taxon>Bacteria</taxon>
        <taxon>Pseudomonadati</taxon>
        <taxon>Pseudomonadota</taxon>
        <taxon>Gammaproteobacteria</taxon>
        <taxon>Oceanospirillales</taxon>
        <taxon>Saccharospirillaceae</taxon>
        <taxon>Saccharospirillum</taxon>
    </lineage>
</organism>
<evidence type="ECO:0000256" key="4">
    <source>
        <dbReference type="ARBA" id="ARBA00022692"/>
    </source>
</evidence>
<dbReference type="SUPFAM" id="SSF50182">
    <property type="entry name" value="Sm-like ribonucleoproteins"/>
    <property type="match status" value="1"/>
</dbReference>
<dbReference type="PANTHER" id="PTHR43634:SF2">
    <property type="entry name" value="LOW CONDUCTANCE MECHANOSENSITIVE CHANNEL YNAI"/>
    <property type="match status" value="1"/>
</dbReference>
<dbReference type="AlphaFoldDB" id="A0A918KGT7"/>
<dbReference type="PROSITE" id="PS01246">
    <property type="entry name" value="UPF0003"/>
    <property type="match status" value="1"/>
</dbReference>
<gene>
    <name evidence="11" type="ORF">GCM10007392_30760</name>
</gene>
<dbReference type="Pfam" id="PF21082">
    <property type="entry name" value="MS_channel_3rd"/>
    <property type="match status" value="1"/>
</dbReference>
<reference evidence="11" key="1">
    <citation type="journal article" date="2014" name="Int. J. Syst. Evol. Microbiol.">
        <title>Complete genome sequence of Corynebacterium casei LMG S-19264T (=DSM 44701T), isolated from a smear-ripened cheese.</title>
        <authorList>
            <consortium name="US DOE Joint Genome Institute (JGI-PGF)"/>
            <person name="Walter F."/>
            <person name="Albersmeier A."/>
            <person name="Kalinowski J."/>
            <person name="Ruckert C."/>
        </authorList>
    </citation>
    <scope>NUCLEOTIDE SEQUENCE</scope>
    <source>
        <strain evidence="11">KCTC 22169</strain>
    </source>
</reference>
<comment type="subcellular location">
    <subcellularLocation>
        <location evidence="1">Cell membrane</location>
        <topology evidence="1">Multi-pass membrane protein</topology>
    </subcellularLocation>
</comment>
<evidence type="ECO:0000256" key="2">
    <source>
        <dbReference type="ARBA" id="ARBA00008017"/>
    </source>
</evidence>
<dbReference type="GO" id="GO:0008381">
    <property type="term" value="F:mechanosensitive monoatomic ion channel activity"/>
    <property type="evidence" value="ECO:0007669"/>
    <property type="project" value="UniProtKB-ARBA"/>
</dbReference>
<feature type="domain" description="Mechanosensitive ion channel MscS" evidence="8">
    <location>
        <begin position="189"/>
        <end position="258"/>
    </location>
</feature>
<dbReference type="InterPro" id="IPR006685">
    <property type="entry name" value="MscS_channel_2nd"/>
</dbReference>
<protein>
    <submittedName>
        <fullName evidence="11">Mechanosensitive ion channel protein MscS</fullName>
    </submittedName>
</protein>
<dbReference type="Pfam" id="PF21088">
    <property type="entry name" value="MS_channel_1st"/>
    <property type="match status" value="1"/>
</dbReference>
<evidence type="ECO:0000259" key="9">
    <source>
        <dbReference type="Pfam" id="PF21082"/>
    </source>
</evidence>
<dbReference type="SUPFAM" id="SSF82689">
    <property type="entry name" value="Mechanosensitive channel protein MscS (YggB), C-terminal domain"/>
    <property type="match status" value="1"/>
</dbReference>
<keyword evidence="3" id="KW-1003">Cell membrane</keyword>
<evidence type="ECO:0000256" key="5">
    <source>
        <dbReference type="ARBA" id="ARBA00022989"/>
    </source>
</evidence>
<dbReference type="Pfam" id="PF00924">
    <property type="entry name" value="MS_channel_2nd"/>
    <property type="match status" value="1"/>
</dbReference>
<comment type="caution">
    <text evidence="11">The sequence shown here is derived from an EMBL/GenBank/DDBJ whole genome shotgun (WGS) entry which is preliminary data.</text>
</comment>
<dbReference type="EMBL" id="BMXR01000007">
    <property type="protein sequence ID" value="GGX60583.1"/>
    <property type="molecule type" value="Genomic_DNA"/>
</dbReference>
<dbReference type="InterPro" id="IPR011014">
    <property type="entry name" value="MscS_channel_TM-2"/>
</dbReference>
<keyword evidence="4 7" id="KW-0812">Transmembrane</keyword>
<keyword evidence="5 7" id="KW-1133">Transmembrane helix</keyword>
<evidence type="ECO:0000313" key="11">
    <source>
        <dbReference type="EMBL" id="GGX60583.1"/>
    </source>
</evidence>
<evidence type="ECO:0000256" key="6">
    <source>
        <dbReference type="ARBA" id="ARBA00023136"/>
    </source>
</evidence>
<evidence type="ECO:0000256" key="7">
    <source>
        <dbReference type="SAM" id="Phobius"/>
    </source>
</evidence>
<dbReference type="GO" id="GO:0005886">
    <property type="term" value="C:plasma membrane"/>
    <property type="evidence" value="ECO:0007669"/>
    <property type="project" value="UniProtKB-SubCell"/>
</dbReference>
<evidence type="ECO:0000259" key="10">
    <source>
        <dbReference type="Pfam" id="PF21088"/>
    </source>
</evidence>
<dbReference type="Gene3D" id="3.30.70.100">
    <property type="match status" value="1"/>
</dbReference>
<reference evidence="11" key="2">
    <citation type="submission" date="2020-09" db="EMBL/GenBank/DDBJ databases">
        <authorList>
            <person name="Sun Q."/>
            <person name="Kim S."/>
        </authorList>
    </citation>
    <scope>NUCLEOTIDE SEQUENCE</scope>
    <source>
        <strain evidence="11">KCTC 22169</strain>
    </source>
</reference>
<dbReference type="PANTHER" id="PTHR43634">
    <property type="entry name" value="OW CONDUCTANCE MECHANOSENSITIVE CHANNEL"/>
    <property type="match status" value="1"/>
</dbReference>
<dbReference type="InterPro" id="IPR023408">
    <property type="entry name" value="MscS_beta-dom_sf"/>
</dbReference>
<dbReference type="InterPro" id="IPR010920">
    <property type="entry name" value="LSM_dom_sf"/>
</dbReference>
<feature type="transmembrane region" description="Helical" evidence="7">
    <location>
        <begin position="24"/>
        <end position="42"/>
    </location>
</feature>
<dbReference type="Proteomes" id="UP000626148">
    <property type="component" value="Unassembled WGS sequence"/>
</dbReference>
<name>A0A918KGT7_9GAMM</name>
<dbReference type="RefSeq" id="WP_189610238.1">
    <property type="nucleotide sequence ID" value="NZ_BMXR01000007.1"/>
</dbReference>
<keyword evidence="6 7" id="KW-0472">Membrane</keyword>
<dbReference type="InterPro" id="IPR049142">
    <property type="entry name" value="MS_channel_1st"/>
</dbReference>
<sequence length="368" mass="41537">MEENVNGAVNWLARLLSLSQEHTWIMQAFVIVLLTLIVSYIVKKVFDRLETASQKTKTFWDDLLIRSARKPVRLFIWLNGLLWATDVVKKVSEEPIFDFVDPVREVSFIVIFAWFMVSLIHKGEETVQDPANVKKPLDATTASALGKLLRFSVLITTALVVLQSLGFSVSGVLAFGGIGGIAIGFAAKDLLANFFGGLMVYLDQPFKVGDWVRSPDKEIEGTVENIGWRLTRIRTFDKRPLYVPNATFASISVENPSRMLNRRIFETIGVRYEDATKVATIVAEVKEMLQNHEEIDTTATLIVNVNKFAASSIDFFVYTFTKTTEWVKFHEIKQDVMLQIIDIIDRNGAEIAFPTQTIHMAPGEEPEE</sequence>
<evidence type="ECO:0000313" key="12">
    <source>
        <dbReference type="Proteomes" id="UP000626148"/>
    </source>
</evidence>
<feature type="domain" description="Mechanosensitive ion channel transmembrane helices 2/3" evidence="10">
    <location>
        <begin position="147"/>
        <end position="188"/>
    </location>
</feature>
<dbReference type="InterPro" id="IPR011066">
    <property type="entry name" value="MscS_channel_C_sf"/>
</dbReference>
<proteinExistence type="inferred from homology"/>
<evidence type="ECO:0000256" key="3">
    <source>
        <dbReference type="ARBA" id="ARBA00022475"/>
    </source>
</evidence>
<dbReference type="InterPro" id="IPR045042">
    <property type="entry name" value="YnaI-like"/>
</dbReference>
<dbReference type="Gene3D" id="1.10.287.1260">
    <property type="match status" value="1"/>
</dbReference>
<dbReference type="InterPro" id="IPR006686">
    <property type="entry name" value="MscS_channel_CS"/>
</dbReference>